<proteinExistence type="predicted"/>
<dbReference type="InterPro" id="IPR029526">
    <property type="entry name" value="PGBD"/>
</dbReference>
<dbReference type="EMBL" id="CAKOFQ010007627">
    <property type="protein sequence ID" value="CAH2005154.1"/>
    <property type="molecule type" value="Genomic_DNA"/>
</dbReference>
<comment type="caution">
    <text evidence="2">The sequence shown here is derived from an EMBL/GenBank/DDBJ whole genome shotgun (WGS) entry which is preliminary data.</text>
</comment>
<protein>
    <recommendedName>
        <fullName evidence="1">PiggyBac transposable element-derived protein domain-containing protein</fullName>
    </recommendedName>
</protein>
<keyword evidence="3" id="KW-1185">Reference proteome</keyword>
<dbReference type="Pfam" id="PF13843">
    <property type="entry name" value="DDE_Tnp_1_7"/>
    <property type="match status" value="2"/>
</dbReference>
<name>A0A9P0M0B6_ACAOB</name>
<evidence type="ECO:0000313" key="2">
    <source>
        <dbReference type="EMBL" id="CAH2005154.1"/>
    </source>
</evidence>
<dbReference type="PANTHER" id="PTHR47272">
    <property type="entry name" value="DDE_TNP_1_7 DOMAIN-CONTAINING PROTEIN"/>
    <property type="match status" value="1"/>
</dbReference>
<feature type="domain" description="PiggyBac transposable element-derived protein" evidence="1">
    <location>
        <begin position="315"/>
        <end position="366"/>
    </location>
</feature>
<accession>A0A9P0M0B6</accession>
<sequence>MYDSDDEIPLSELKIRAKGVAPDNDDTWNDDDYLPVASFASPVREDNTPSLWKDVPKGSEKEIPNFTSPKQSSGTVLAPCFKYFFDDDLLEHIVYQSNLYCTQNRPHKALCLSVSELEQFIGVTIFMPVFDLHRTRSYWSNTSRIAQIADIMSRERYEEIRRFIHFNNNDNMPDRNDKERNKLYKIQAMERQVSLRRKGTQLVVGIAPPEVSEDEYLPESDSEEVLETCIPLLDSMYDSDDEIPLSELKIRAKGVAPDNDDTWNDDDYLPVASFASPVREDNTPSLWKDVPKGSEKEIPNFTSPKQSSGTVLAPCFKYFFDDDLLEHIVYQSNLYCTQNRPHKALCLSVSELEQFIGVTIFMRCIRFTPYQKLLVKYK</sequence>
<reference evidence="2" key="1">
    <citation type="submission" date="2022-03" db="EMBL/GenBank/DDBJ databases">
        <authorList>
            <person name="Sayadi A."/>
        </authorList>
    </citation>
    <scope>NUCLEOTIDE SEQUENCE</scope>
</reference>
<dbReference type="PANTHER" id="PTHR47272:SF1">
    <property type="entry name" value="PIGGYBAC TRANSPOSABLE ELEMENT-DERIVED PROTEIN 3-LIKE"/>
    <property type="match status" value="1"/>
</dbReference>
<gene>
    <name evidence="2" type="ORF">ACAOBT_LOCUS28377</name>
</gene>
<dbReference type="Proteomes" id="UP001152888">
    <property type="component" value="Unassembled WGS sequence"/>
</dbReference>
<evidence type="ECO:0000259" key="1">
    <source>
        <dbReference type="Pfam" id="PF13843"/>
    </source>
</evidence>
<dbReference type="AlphaFoldDB" id="A0A9P0M0B6"/>
<feature type="domain" description="PiggyBac transposable element-derived protein" evidence="1">
    <location>
        <begin position="80"/>
        <end position="189"/>
    </location>
</feature>
<evidence type="ECO:0000313" key="3">
    <source>
        <dbReference type="Proteomes" id="UP001152888"/>
    </source>
</evidence>
<dbReference type="OrthoDB" id="6758729at2759"/>
<organism evidence="2 3">
    <name type="scientific">Acanthoscelides obtectus</name>
    <name type="common">Bean weevil</name>
    <name type="synonym">Bruchus obtectus</name>
    <dbReference type="NCBI Taxonomy" id="200917"/>
    <lineage>
        <taxon>Eukaryota</taxon>
        <taxon>Metazoa</taxon>
        <taxon>Ecdysozoa</taxon>
        <taxon>Arthropoda</taxon>
        <taxon>Hexapoda</taxon>
        <taxon>Insecta</taxon>
        <taxon>Pterygota</taxon>
        <taxon>Neoptera</taxon>
        <taxon>Endopterygota</taxon>
        <taxon>Coleoptera</taxon>
        <taxon>Polyphaga</taxon>
        <taxon>Cucujiformia</taxon>
        <taxon>Chrysomeloidea</taxon>
        <taxon>Chrysomelidae</taxon>
        <taxon>Bruchinae</taxon>
        <taxon>Bruchini</taxon>
        <taxon>Acanthoscelides</taxon>
    </lineage>
</organism>